<dbReference type="Pfam" id="PF00849">
    <property type="entry name" value="PseudoU_synth_2"/>
    <property type="match status" value="1"/>
</dbReference>
<evidence type="ECO:0000256" key="2">
    <source>
        <dbReference type="ARBA" id="ARBA00010876"/>
    </source>
</evidence>
<evidence type="ECO:0000256" key="5">
    <source>
        <dbReference type="PROSITE-ProRule" id="PRU00182"/>
    </source>
</evidence>
<feature type="domain" description="Pseudouridine synthase RsuA/RluA-like" evidence="7">
    <location>
        <begin position="89"/>
        <end position="239"/>
    </location>
</feature>
<name>A0A0F5HXK0_BACTR</name>
<accession>A0A0F5HXK0</accession>
<dbReference type="PROSITE" id="PS50889">
    <property type="entry name" value="S4"/>
    <property type="match status" value="1"/>
</dbReference>
<evidence type="ECO:0000256" key="6">
    <source>
        <dbReference type="RuleBase" id="RU362028"/>
    </source>
</evidence>
<sequence>MGFQLTWQASASDQGKLLREFLAEQQLSRRALTDIKFEGGLISVNGREVNVRYVLQEGDEVAVIFPEERPSEGIQREDLPLSVVYEDDYLLVIAKPPGMNTIPSREHPAGSLANGLLGYYAKQGIQATAHIVTRLDRDTSGLVLIAKHRHVHHLCSQMQQEGRISRAYEALADGMFARREGVIEEPIGRKPSSIIEREVREDGQYACTAYEVVRVFRNCTHVRLKLYTGRTHQIRVHLSYMGHPLLGDDLYGGPAGQISRQALHCGQLSFQHPMTKEQMSFSLPLPEDMKQVIDQLEE</sequence>
<dbReference type="Proteomes" id="UP000031563">
    <property type="component" value="Unassembled WGS sequence"/>
</dbReference>
<comment type="similarity">
    <text evidence="2 6">Belongs to the pseudouridine synthase RluA family.</text>
</comment>
<evidence type="ECO:0000256" key="3">
    <source>
        <dbReference type="ARBA" id="ARBA00023235"/>
    </source>
</evidence>
<dbReference type="GO" id="GO:0140098">
    <property type="term" value="F:catalytic activity, acting on RNA"/>
    <property type="evidence" value="ECO:0007669"/>
    <property type="project" value="UniProtKB-ARBA"/>
</dbReference>
<gene>
    <name evidence="8" type="ORF">QY95_01341</name>
</gene>
<dbReference type="InterPro" id="IPR006225">
    <property type="entry name" value="PsdUridine_synth_RluC/D"/>
</dbReference>
<dbReference type="InterPro" id="IPR050188">
    <property type="entry name" value="RluA_PseudoU_synthase"/>
</dbReference>
<dbReference type="GO" id="GO:0000455">
    <property type="term" value="P:enzyme-directed rRNA pseudouridine synthesis"/>
    <property type="evidence" value="ECO:0007669"/>
    <property type="project" value="TreeGrafter"/>
</dbReference>
<dbReference type="InterPro" id="IPR020103">
    <property type="entry name" value="PsdUridine_synth_cat_dom_sf"/>
</dbReference>
<protein>
    <recommendedName>
        <fullName evidence="6">Pseudouridine synthase</fullName>
        <ecNumber evidence="6">5.4.99.-</ecNumber>
    </recommendedName>
</protein>
<keyword evidence="9" id="KW-1185">Reference proteome</keyword>
<dbReference type="GO" id="GO:0003723">
    <property type="term" value="F:RNA binding"/>
    <property type="evidence" value="ECO:0007669"/>
    <property type="project" value="UniProtKB-KW"/>
</dbReference>
<evidence type="ECO:0000313" key="9">
    <source>
        <dbReference type="Proteomes" id="UP000031563"/>
    </source>
</evidence>
<dbReference type="NCBIfam" id="TIGR00005">
    <property type="entry name" value="rluA_subfam"/>
    <property type="match status" value="1"/>
</dbReference>
<dbReference type="SUPFAM" id="SSF55120">
    <property type="entry name" value="Pseudouridine synthase"/>
    <property type="match status" value="1"/>
</dbReference>
<evidence type="ECO:0000259" key="7">
    <source>
        <dbReference type="Pfam" id="PF00849"/>
    </source>
</evidence>
<dbReference type="PROSITE" id="PS01129">
    <property type="entry name" value="PSI_RLU"/>
    <property type="match status" value="1"/>
</dbReference>
<proteinExistence type="inferred from homology"/>
<dbReference type="RefSeq" id="WP_039233419.1">
    <property type="nucleotide sequence ID" value="NZ_JWIR02000027.1"/>
</dbReference>
<reference evidence="8" key="1">
    <citation type="submission" date="2015-02" db="EMBL/GenBank/DDBJ databases">
        <title>Genome Assembly of Bacillaceae bacterium MTCC 8252.</title>
        <authorList>
            <person name="Verma A."/>
            <person name="Khatri I."/>
            <person name="Mual P."/>
            <person name="Subramanian S."/>
            <person name="Krishnamurthi S."/>
        </authorList>
    </citation>
    <scope>NUCLEOTIDE SEQUENCE [LARGE SCALE GENOMIC DNA]</scope>
    <source>
        <strain evidence="8">MTCC 8252</strain>
    </source>
</reference>
<accession>A0A0F5I6G8</accession>
<dbReference type="EC" id="5.4.99.-" evidence="6"/>
<evidence type="ECO:0000256" key="4">
    <source>
        <dbReference type="PIRSR" id="PIRSR606225-1"/>
    </source>
</evidence>
<dbReference type="OrthoDB" id="9807829at2"/>
<dbReference type="FunFam" id="3.30.2350.10:FF:000005">
    <property type="entry name" value="Pseudouridine synthase"/>
    <property type="match status" value="1"/>
</dbReference>
<evidence type="ECO:0000313" key="8">
    <source>
        <dbReference type="EMBL" id="KKB40767.1"/>
    </source>
</evidence>
<comment type="function">
    <text evidence="6">Responsible for synthesis of pseudouridine from uracil.</text>
</comment>
<dbReference type="CDD" id="cd02869">
    <property type="entry name" value="PseudoU_synth_RluA_like"/>
    <property type="match status" value="1"/>
</dbReference>
<organism evidence="8 9">
    <name type="scientific">Bacillus thermotolerans</name>
    <name type="common">Quasibacillus thermotolerans</name>
    <dbReference type="NCBI Taxonomy" id="1221996"/>
    <lineage>
        <taxon>Bacteria</taxon>
        <taxon>Bacillati</taxon>
        <taxon>Bacillota</taxon>
        <taxon>Bacilli</taxon>
        <taxon>Bacillales</taxon>
        <taxon>Bacillaceae</taxon>
        <taxon>Bacillus</taxon>
    </lineage>
</organism>
<dbReference type="STRING" id="1221996.QY95_01341"/>
<dbReference type="EMBL" id="JWIR02000027">
    <property type="protein sequence ID" value="KKB40767.1"/>
    <property type="molecule type" value="Genomic_DNA"/>
</dbReference>
<dbReference type="PANTHER" id="PTHR21600">
    <property type="entry name" value="MITOCHONDRIAL RNA PSEUDOURIDINE SYNTHASE"/>
    <property type="match status" value="1"/>
</dbReference>
<feature type="active site" evidence="4">
    <location>
        <position position="136"/>
    </location>
</feature>
<dbReference type="InterPro" id="IPR006145">
    <property type="entry name" value="PsdUridine_synth_RsuA/RluA"/>
</dbReference>
<dbReference type="InterPro" id="IPR006224">
    <property type="entry name" value="PsdUridine_synth_RluA-like_CS"/>
</dbReference>
<keyword evidence="5" id="KW-0694">RNA-binding</keyword>
<comment type="caution">
    <text evidence="8">The sequence shown here is derived from an EMBL/GenBank/DDBJ whole genome shotgun (WGS) entry which is preliminary data.</text>
</comment>
<dbReference type="PANTHER" id="PTHR21600:SF35">
    <property type="entry name" value="PSEUDOURIDINE SYNTHASE"/>
    <property type="match status" value="1"/>
</dbReference>
<dbReference type="AlphaFoldDB" id="A0A0F5HXK0"/>
<dbReference type="Gene3D" id="3.30.2350.10">
    <property type="entry name" value="Pseudouridine synthase"/>
    <property type="match status" value="1"/>
</dbReference>
<comment type="catalytic activity">
    <reaction evidence="1 6">
        <text>a uridine in RNA = a pseudouridine in RNA</text>
        <dbReference type="Rhea" id="RHEA:48348"/>
        <dbReference type="Rhea" id="RHEA-COMP:12068"/>
        <dbReference type="Rhea" id="RHEA-COMP:12069"/>
        <dbReference type="ChEBI" id="CHEBI:65314"/>
        <dbReference type="ChEBI" id="CHEBI:65315"/>
    </reaction>
</comment>
<keyword evidence="3 6" id="KW-0413">Isomerase</keyword>
<dbReference type="GO" id="GO:0009982">
    <property type="term" value="F:pseudouridine synthase activity"/>
    <property type="evidence" value="ECO:0007669"/>
    <property type="project" value="InterPro"/>
</dbReference>
<evidence type="ECO:0000256" key="1">
    <source>
        <dbReference type="ARBA" id="ARBA00000073"/>
    </source>
</evidence>